<reference evidence="1" key="1">
    <citation type="submission" date="2020-05" db="EMBL/GenBank/DDBJ databases">
        <authorList>
            <person name="Chiriac C."/>
            <person name="Salcher M."/>
            <person name="Ghai R."/>
            <person name="Kavagutti S V."/>
        </authorList>
    </citation>
    <scope>NUCLEOTIDE SEQUENCE</scope>
</reference>
<dbReference type="AlphaFoldDB" id="A0A6J6B8H3"/>
<name>A0A6J6B8H3_9ZZZZ</name>
<sequence>MYSRSVLAIVFSLFALPVPPSRVQPVSDVVRSKAPINAKVASLRKIEGRLASMILHFLEIASLLLTSMPQGYQTTRVFLCQIAKPNV</sequence>
<dbReference type="EMBL" id="CAEZSJ010000032">
    <property type="protein sequence ID" value="CAB4535370.1"/>
    <property type="molecule type" value="Genomic_DNA"/>
</dbReference>
<gene>
    <name evidence="1" type="ORF">UFOPK1425_00284</name>
</gene>
<organism evidence="1">
    <name type="scientific">freshwater metagenome</name>
    <dbReference type="NCBI Taxonomy" id="449393"/>
    <lineage>
        <taxon>unclassified sequences</taxon>
        <taxon>metagenomes</taxon>
        <taxon>ecological metagenomes</taxon>
    </lineage>
</organism>
<evidence type="ECO:0000313" key="1">
    <source>
        <dbReference type="EMBL" id="CAB4535370.1"/>
    </source>
</evidence>
<accession>A0A6J6B8H3</accession>
<proteinExistence type="predicted"/>
<protein>
    <submittedName>
        <fullName evidence="1">Unannotated protein</fullName>
    </submittedName>
</protein>